<dbReference type="AlphaFoldDB" id="A0A268EDH4"/>
<dbReference type="Proteomes" id="UP000215596">
    <property type="component" value="Unassembled WGS sequence"/>
</dbReference>
<dbReference type="OrthoDB" id="2662456at2"/>
<protein>
    <submittedName>
        <fullName evidence="1">Uncharacterized protein</fullName>
    </submittedName>
</protein>
<sequence length="113" mass="12756">MEKGAQSQLLHVNKSITLKVGIDWVNDYSIITEQPRLTEELLQPISESSHINAVATIMEREDDYTFICDIQDLGSNVLVEFEEKVSVAIGASLSLNKPKEYLKCFIANHYQQA</sequence>
<name>A0A268EDH4_9BACL</name>
<dbReference type="EMBL" id="NPBY01000120">
    <property type="protein sequence ID" value="PAD71173.1"/>
    <property type="molecule type" value="Genomic_DNA"/>
</dbReference>
<accession>A0A268EDH4</accession>
<comment type="caution">
    <text evidence="1">The sequence shown here is derived from an EMBL/GenBank/DDBJ whole genome shotgun (WGS) entry which is preliminary data.</text>
</comment>
<gene>
    <name evidence="1" type="ORF">CHH67_25515</name>
</gene>
<dbReference type="RefSeq" id="WP_095268186.1">
    <property type="nucleotide sequence ID" value="NZ_NPBY01000120.1"/>
</dbReference>
<evidence type="ECO:0000313" key="2">
    <source>
        <dbReference type="Proteomes" id="UP000215596"/>
    </source>
</evidence>
<reference evidence="1 2" key="1">
    <citation type="submission" date="2017-07" db="EMBL/GenBank/DDBJ databases">
        <title>Isolation and whole genome analysis of endospore-forming bacteria from heroin.</title>
        <authorList>
            <person name="Kalinowski J."/>
            <person name="Ahrens B."/>
            <person name="Al-Dilaimi A."/>
            <person name="Winkler A."/>
            <person name="Wibberg D."/>
            <person name="Schleenbecker U."/>
            <person name="Ruckert C."/>
            <person name="Wolfel R."/>
            <person name="Grass G."/>
        </authorList>
    </citation>
    <scope>NUCLEOTIDE SEQUENCE [LARGE SCALE GENOMIC DNA]</scope>
    <source>
        <strain evidence="1 2">7537-G1</strain>
    </source>
</reference>
<evidence type="ECO:0000313" key="1">
    <source>
        <dbReference type="EMBL" id="PAD71173.1"/>
    </source>
</evidence>
<organism evidence="1 2">
    <name type="scientific">Paenibacillus campinasensis</name>
    <dbReference type="NCBI Taxonomy" id="66347"/>
    <lineage>
        <taxon>Bacteria</taxon>
        <taxon>Bacillati</taxon>
        <taxon>Bacillota</taxon>
        <taxon>Bacilli</taxon>
        <taxon>Bacillales</taxon>
        <taxon>Paenibacillaceae</taxon>
        <taxon>Paenibacillus</taxon>
    </lineage>
</organism>
<proteinExistence type="predicted"/>